<dbReference type="Proteomes" id="UP000054007">
    <property type="component" value="Unassembled WGS sequence"/>
</dbReference>
<evidence type="ECO:0000256" key="9">
    <source>
        <dbReference type="RuleBase" id="RU367038"/>
    </source>
</evidence>
<keyword evidence="9" id="KW-0811">Translocation</keyword>
<dbReference type="GO" id="GO:0045039">
    <property type="term" value="P:protein insertion into mitochondrial inner membrane"/>
    <property type="evidence" value="ECO:0007669"/>
    <property type="project" value="UniProtKB-UniRule"/>
</dbReference>
<dbReference type="GO" id="GO:0008320">
    <property type="term" value="F:protein transmembrane transporter activity"/>
    <property type="evidence" value="ECO:0007669"/>
    <property type="project" value="UniProtKB-UniRule"/>
</dbReference>
<gene>
    <name evidence="10" type="ORF">CYLTODRAFT_389149</name>
</gene>
<dbReference type="InterPro" id="IPR039175">
    <property type="entry name" value="TIM22"/>
</dbReference>
<dbReference type="AlphaFoldDB" id="A0A0D7BP70"/>
<comment type="similarity">
    <text evidence="2 9">Belongs to the Tim17/Tim22/Tim23 family.</text>
</comment>
<keyword evidence="11" id="KW-1185">Reference proteome</keyword>
<dbReference type="PANTHER" id="PTHR14110:SF0">
    <property type="entry name" value="MITOCHONDRIAL IMPORT INNER MEMBRANE TRANSLOCASE SUBUNIT TIM22"/>
    <property type="match status" value="1"/>
</dbReference>
<keyword evidence="9" id="KW-0653">Protein transport</keyword>
<keyword evidence="7 9" id="KW-0496">Mitochondrion</keyword>
<sequence>MADSSDPRRALVAPLFPLGREPMPPGVTEEEREAYATAMKYQAKMSGVYESCAVKAAMAGVGGFAIGGLFSLMTTSFQYEDPVLREQMAGGRAQKVSVVAKDMARGVYSQGKMFAKMGALYSAIECCIEGYRAKNDIYNSAASGFIAGGILSHSAGPKGAFYGGLAFAGFSSAIDLYLRKEPDDDD</sequence>
<evidence type="ECO:0000313" key="10">
    <source>
        <dbReference type="EMBL" id="KIY72212.1"/>
    </source>
</evidence>
<dbReference type="GO" id="GO:0030943">
    <property type="term" value="F:mitochondrion targeting sequence binding"/>
    <property type="evidence" value="ECO:0007669"/>
    <property type="project" value="TreeGrafter"/>
</dbReference>
<keyword evidence="6" id="KW-1133">Transmembrane helix</keyword>
<evidence type="ECO:0000256" key="8">
    <source>
        <dbReference type="ARBA" id="ARBA00023136"/>
    </source>
</evidence>
<evidence type="ECO:0000256" key="7">
    <source>
        <dbReference type="ARBA" id="ARBA00023128"/>
    </source>
</evidence>
<evidence type="ECO:0000313" key="11">
    <source>
        <dbReference type="Proteomes" id="UP000054007"/>
    </source>
</evidence>
<dbReference type="OrthoDB" id="75343at2759"/>
<comment type="subunit">
    <text evidence="9">Component of the TIM22 complex.</text>
</comment>
<comment type="function">
    <text evidence="9">Essential core component of the TIM22 complex, a complex that mediates the import and insertion of multi-pass transmembrane proteins into the mitochondrial inner membrane. In the TIM22 complex, it constitutes the voltage-activated and signal-gated channel. Forms a twin-pore translocase that uses the membrane potential as external driving force in 2 voltage-dependent steps.</text>
</comment>
<reference evidence="10 11" key="1">
    <citation type="journal article" date="2015" name="Fungal Genet. Biol.">
        <title>Evolution of novel wood decay mechanisms in Agaricales revealed by the genome sequences of Fistulina hepatica and Cylindrobasidium torrendii.</title>
        <authorList>
            <person name="Floudas D."/>
            <person name="Held B.W."/>
            <person name="Riley R."/>
            <person name="Nagy L.G."/>
            <person name="Koehler G."/>
            <person name="Ransdell A.S."/>
            <person name="Younus H."/>
            <person name="Chow J."/>
            <person name="Chiniquy J."/>
            <person name="Lipzen A."/>
            <person name="Tritt A."/>
            <person name="Sun H."/>
            <person name="Haridas S."/>
            <person name="LaButti K."/>
            <person name="Ohm R.A."/>
            <person name="Kues U."/>
            <person name="Blanchette R.A."/>
            <person name="Grigoriev I.V."/>
            <person name="Minto R.E."/>
            <person name="Hibbett D.S."/>
        </authorList>
    </citation>
    <scope>NUCLEOTIDE SEQUENCE [LARGE SCALE GENOMIC DNA]</scope>
    <source>
        <strain evidence="10 11">FP15055 ss-10</strain>
    </source>
</reference>
<dbReference type="EMBL" id="KN880446">
    <property type="protein sequence ID" value="KIY72212.1"/>
    <property type="molecule type" value="Genomic_DNA"/>
</dbReference>
<keyword evidence="5 9" id="KW-0999">Mitochondrion inner membrane</keyword>
<evidence type="ECO:0000256" key="6">
    <source>
        <dbReference type="ARBA" id="ARBA00022989"/>
    </source>
</evidence>
<accession>A0A0D7BP70</accession>
<evidence type="ECO:0000256" key="5">
    <source>
        <dbReference type="ARBA" id="ARBA00022792"/>
    </source>
</evidence>
<keyword evidence="8" id="KW-0472">Membrane</keyword>
<dbReference type="PANTHER" id="PTHR14110">
    <property type="entry name" value="MITOCHONDRIAL IMPORT INNER MEMBRANE TRANSLOCASE SUBUNIT TIM22"/>
    <property type="match status" value="1"/>
</dbReference>
<comment type="subcellular location">
    <subcellularLocation>
        <location evidence="1 9">Mitochondrion inner membrane</location>
        <topology evidence="1 9">Multi-pass membrane protein</topology>
    </subcellularLocation>
</comment>
<protein>
    <recommendedName>
        <fullName evidence="3 9">Mitochondrial import inner membrane translocase subunit TIM22</fullName>
    </recommendedName>
</protein>
<name>A0A0D7BP70_9AGAR</name>
<proteinExistence type="inferred from homology"/>
<keyword evidence="9" id="KW-0813">Transport</keyword>
<evidence type="ECO:0000256" key="1">
    <source>
        <dbReference type="ARBA" id="ARBA00004448"/>
    </source>
</evidence>
<evidence type="ECO:0000256" key="2">
    <source>
        <dbReference type="ARBA" id="ARBA00008444"/>
    </source>
</evidence>
<evidence type="ECO:0000256" key="3">
    <source>
        <dbReference type="ARBA" id="ARBA00020722"/>
    </source>
</evidence>
<evidence type="ECO:0000256" key="4">
    <source>
        <dbReference type="ARBA" id="ARBA00022692"/>
    </source>
</evidence>
<dbReference type="GO" id="GO:0042721">
    <property type="term" value="C:TIM22 mitochondrial import inner membrane insertion complex"/>
    <property type="evidence" value="ECO:0007669"/>
    <property type="project" value="UniProtKB-UniRule"/>
</dbReference>
<keyword evidence="4" id="KW-0812">Transmembrane</keyword>
<dbReference type="STRING" id="1314674.A0A0D7BP70"/>
<organism evidence="10 11">
    <name type="scientific">Cylindrobasidium torrendii FP15055 ss-10</name>
    <dbReference type="NCBI Taxonomy" id="1314674"/>
    <lineage>
        <taxon>Eukaryota</taxon>
        <taxon>Fungi</taxon>
        <taxon>Dikarya</taxon>
        <taxon>Basidiomycota</taxon>
        <taxon>Agaricomycotina</taxon>
        <taxon>Agaricomycetes</taxon>
        <taxon>Agaricomycetidae</taxon>
        <taxon>Agaricales</taxon>
        <taxon>Marasmiineae</taxon>
        <taxon>Physalacriaceae</taxon>
        <taxon>Cylindrobasidium</taxon>
    </lineage>
</organism>
<dbReference type="Pfam" id="PF02466">
    <property type="entry name" value="Tim17"/>
    <property type="match status" value="1"/>
</dbReference>